<keyword evidence="2" id="KW-0546">Nucleotide metabolism</keyword>
<dbReference type="EMBL" id="SCKX01000001">
    <property type="protein sequence ID" value="RWZ78708.1"/>
    <property type="molecule type" value="Genomic_DNA"/>
</dbReference>
<protein>
    <submittedName>
        <fullName evidence="3">Deoxycytidine triphosphate deaminase</fullName>
    </submittedName>
</protein>
<proteinExistence type="predicted"/>
<dbReference type="SUPFAM" id="SSF51283">
    <property type="entry name" value="dUTPase-like"/>
    <property type="match status" value="1"/>
</dbReference>
<sequence length="224" mass="25604">MGVYSNIEIENAIKDGHIIFHPFRPEHINGSSVDVTVGEWFYRTDRKSPQTVYNPFDKIEVDRYFGEPQKAITHAEWCKQTGNQPLTNIPKDHPVIVLEPGERILAHTNEFIGILPPGTTSMQSRSTWGRNGVAVCFDAGWGDPGYVNRWTLEVYNLNQRHSIVIPVGERIAQVVFMHTGEVRGSYENLSGKYATHTDLDTLIKNWEPRQMLPRAYKDERAKLL</sequence>
<dbReference type="CDD" id="cd07557">
    <property type="entry name" value="trimeric_dUTPase"/>
    <property type="match status" value="1"/>
</dbReference>
<keyword evidence="1" id="KW-0378">Hydrolase</keyword>
<comment type="caution">
    <text evidence="3">The sequence shown here is derived from an EMBL/GenBank/DDBJ whole genome shotgun (WGS) entry which is preliminary data.</text>
</comment>
<gene>
    <name evidence="3" type="ORF">EOT05_03090</name>
</gene>
<dbReference type="InterPro" id="IPR011962">
    <property type="entry name" value="dCTP_deaminase"/>
</dbReference>
<dbReference type="GO" id="GO:0006229">
    <property type="term" value="P:dUTP biosynthetic process"/>
    <property type="evidence" value="ECO:0007669"/>
    <property type="project" value="InterPro"/>
</dbReference>
<dbReference type="PANTHER" id="PTHR42680:SF2">
    <property type="entry name" value="DCTP DEAMINASE"/>
    <property type="match status" value="1"/>
</dbReference>
<organism evidence="3 4">
    <name type="scientific">Candidatus Microsaccharimonas sossegonensis</name>
    <dbReference type="NCBI Taxonomy" id="2506948"/>
    <lineage>
        <taxon>Bacteria</taxon>
        <taxon>Candidatus Saccharimonadota</taxon>
        <taxon>Candidatus Saccharimonadia</taxon>
        <taxon>Candidatus Saccharimonadales</taxon>
        <taxon>Candidatus Saccharimonadaceae</taxon>
        <taxon>Candidatus Microsaccharimonas</taxon>
    </lineage>
</organism>
<evidence type="ECO:0000313" key="3">
    <source>
        <dbReference type="EMBL" id="RWZ78708.1"/>
    </source>
</evidence>
<keyword evidence="4" id="KW-1185">Reference proteome</keyword>
<dbReference type="GO" id="GO:0008829">
    <property type="term" value="F:dCTP deaminase activity"/>
    <property type="evidence" value="ECO:0007669"/>
    <property type="project" value="InterPro"/>
</dbReference>
<evidence type="ECO:0000256" key="2">
    <source>
        <dbReference type="ARBA" id="ARBA00023080"/>
    </source>
</evidence>
<dbReference type="Proteomes" id="UP000289257">
    <property type="component" value="Unassembled WGS sequence"/>
</dbReference>
<reference evidence="3" key="1">
    <citation type="submission" date="2019-01" db="EMBL/GenBank/DDBJ databases">
        <title>Genomic signatures and co-occurrence patterns of the ultra-small Saccharimodia (Patescibacteria phylum) suggest a symbiotic lifestyle.</title>
        <authorList>
            <person name="Lemos L."/>
            <person name="Medeiros J."/>
            <person name="Andreote F."/>
            <person name="Fernandes G."/>
            <person name="Varani A."/>
            <person name="Oliveira G."/>
            <person name="Pylro V."/>
        </authorList>
    </citation>
    <scope>NUCLEOTIDE SEQUENCE [LARGE SCALE GENOMIC DNA]</scope>
    <source>
        <strain evidence="3">AMD02</strain>
    </source>
</reference>
<dbReference type="Gene3D" id="2.70.40.10">
    <property type="match status" value="1"/>
</dbReference>
<dbReference type="AlphaFoldDB" id="A0A4Q0AJ59"/>
<dbReference type="PANTHER" id="PTHR42680">
    <property type="entry name" value="DCTP DEAMINASE"/>
    <property type="match status" value="1"/>
</dbReference>
<dbReference type="InterPro" id="IPR033704">
    <property type="entry name" value="dUTPase_trimeric"/>
</dbReference>
<dbReference type="Pfam" id="PF22769">
    <property type="entry name" value="DCD"/>
    <property type="match status" value="1"/>
</dbReference>
<evidence type="ECO:0000313" key="4">
    <source>
        <dbReference type="Proteomes" id="UP000289257"/>
    </source>
</evidence>
<name>A0A4Q0AJ59_9BACT</name>
<dbReference type="InterPro" id="IPR036157">
    <property type="entry name" value="dUTPase-like_sf"/>
</dbReference>
<evidence type="ECO:0000256" key="1">
    <source>
        <dbReference type="ARBA" id="ARBA00022801"/>
    </source>
</evidence>
<accession>A0A4Q0AJ59</accession>